<dbReference type="InterPro" id="IPR032286">
    <property type="entry name" value="DUF4837"/>
</dbReference>
<comment type="caution">
    <text evidence="1">The sequence shown here is derived from an EMBL/GenBank/DDBJ whole genome shotgun (WGS) entry which is preliminary data.</text>
</comment>
<proteinExistence type="predicted"/>
<dbReference type="Pfam" id="PF16125">
    <property type="entry name" value="DUF4837"/>
    <property type="match status" value="1"/>
</dbReference>
<accession>A0A9X1HX47</accession>
<organism evidence="1 2">
    <name type="scientific">Fulvivirga sedimenti</name>
    <dbReference type="NCBI Taxonomy" id="2879465"/>
    <lineage>
        <taxon>Bacteria</taxon>
        <taxon>Pseudomonadati</taxon>
        <taxon>Bacteroidota</taxon>
        <taxon>Cytophagia</taxon>
        <taxon>Cytophagales</taxon>
        <taxon>Fulvivirgaceae</taxon>
        <taxon>Fulvivirga</taxon>
    </lineage>
</organism>
<dbReference type="AlphaFoldDB" id="A0A9X1HX47"/>
<protein>
    <submittedName>
        <fullName evidence="1">DUF4837 family protein</fullName>
    </submittedName>
</protein>
<evidence type="ECO:0000313" key="1">
    <source>
        <dbReference type="EMBL" id="MCA6078074.1"/>
    </source>
</evidence>
<gene>
    <name evidence="1" type="ORF">LDX50_24580</name>
</gene>
<keyword evidence="2" id="KW-1185">Reference proteome</keyword>
<reference evidence="1" key="1">
    <citation type="submission" date="2021-09" db="EMBL/GenBank/DDBJ databases">
        <title>Fulvivirga sp. isolated from coastal sediment.</title>
        <authorList>
            <person name="Yu H."/>
        </authorList>
    </citation>
    <scope>NUCLEOTIDE SEQUENCE</scope>
    <source>
        <strain evidence="1">1062</strain>
    </source>
</reference>
<sequence length="375" mass="42818">MNRLGQLLFLSISLFLFSCGGNGKPSKAMLPPASGRPGEMIIVMDSTQWSGELGETLRGTFAADVPGLPRDEAMFKMNRVEPSKMTRILKMVKNLVFVVTLDSESAASRRIRSYFTAESLERIKNEPELFVFTAEDEFANGQQVMYLFGQTEEQLISSIRENAGNLRGFFNQAEEKRLENTIFTGRNTLGLTKTLQEQYNCTMNFPFGFQVAHTYKSPEGSRGFIWFRQMNPENDKNVFVTYVPYRSESMFSQENLIAFRDSVAINQLFGDPDRPESFVLTETTVPYIPVTTQQLTFKGKFAVKMRGLWKTNNISMGGPFVSYAMVDENTGRFYYIEGFVYSPGKPQREYMRELQVILNSFQTTEMMKEQESSTE</sequence>
<dbReference type="EMBL" id="JAIXNE010000005">
    <property type="protein sequence ID" value="MCA6078074.1"/>
    <property type="molecule type" value="Genomic_DNA"/>
</dbReference>
<evidence type="ECO:0000313" key="2">
    <source>
        <dbReference type="Proteomes" id="UP001139409"/>
    </source>
</evidence>
<dbReference type="PROSITE" id="PS51257">
    <property type="entry name" value="PROKAR_LIPOPROTEIN"/>
    <property type="match status" value="1"/>
</dbReference>
<dbReference type="RefSeq" id="WP_225698932.1">
    <property type="nucleotide sequence ID" value="NZ_JAIXNE010000005.1"/>
</dbReference>
<dbReference type="Proteomes" id="UP001139409">
    <property type="component" value="Unassembled WGS sequence"/>
</dbReference>
<name>A0A9X1HX47_9BACT</name>